<reference evidence="1" key="1">
    <citation type="submission" date="2023-03" db="EMBL/GenBank/DDBJ databases">
        <title>Massive genome expansion in bonnet fungi (Mycena s.s.) driven by repeated elements and novel gene families across ecological guilds.</title>
        <authorList>
            <consortium name="Lawrence Berkeley National Laboratory"/>
            <person name="Harder C.B."/>
            <person name="Miyauchi S."/>
            <person name="Viragh M."/>
            <person name="Kuo A."/>
            <person name="Thoen E."/>
            <person name="Andreopoulos B."/>
            <person name="Lu D."/>
            <person name="Skrede I."/>
            <person name="Drula E."/>
            <person name="Henrissat B."/>
            <person name="Morin E."/>
            <person name="Kohler A."/>
            <person name="Barry K."/>
            <person name="LaButti K."/>
            <person name="Morin E."/>
            <person name="Salamov A."/>
            <person name="Lipzen A."/>
            <person name="Mereny Z."/>
            <person name="Hegedus B."/>
            <person name="Baldrian P."/>
            <person name="Stursova M."/>
            <person name="Weitz H."/>
            <person name="Taylor A."/>
            <person name="Grigoriev I.V."/>
            <person name="Nagy L.G."/>
            <person name="Martin F."/>
            <person name="Kauserud H."/>
        </authorList>
    </citation>
    <scope>NUCLEOTIDE SEQUENCE</scope>
    <source>
        <strain evidence="1">CBHHK067</strain>
    </source>
</reference>
<dbReference type="EMBL" id="JARKIE010000005">
    <property type="protein sequence ID" value="KAJ7707352.1"/>
    <property type="molecule type" value="Genomic_DNA"/>
</dbReference>
<evidence type="ECO:0000313" key="2">
    <source>
        <dbReference type="Proteomes" id="UP001221757"/>
    </source>
</evidence>
<comment type="caution">
    <text evidence="1">The sequence shown here is derived from an EMBL/GenBank/DDBJ whole genome shotgun (WGS) entry which is preliminary data.</text>
</comment>
<accession>A0AAD7GXI3</accession>
<dbReference type="Proteomes" id="UP001221757">
    <property type="component" value="Unassembled WGS sequence"/>
</dbReference>
<keyword evidence="2" id="KW-1185">Reference proteome</keyword>
<protein>
    <submittedName>
        <fullName evidence="1">Uncharacterized protein</fullName>
    </submittedName>
</protein>
<evidence type="ECO:0000313" key="1">
    <source>
        <dbReference type="EMBL" id="KAJ7707352.1"/>
    </source>
</evidence>
<organism evidence="1 2">
    <name type="scientific">Mycena rosella</name>
    <name type="common">Pink bonnet</name>
    <name type="synonym">Agaricus rosellus</name>
    <dbReference type="NCBI Taxonomy" id="1033263"/>
    <lineage>
        <taxon>Eukaryota</taxon>
        <taxon>Fungi</taxon>
        <taxon>Dikarya</taxon>
        <taxon>Basidiomycota</taxon>
        <taxon>Agaricomycotina</taxon>
        <taxon>Agaricomycetes</taxon>
        <taxon>Agaricomycetidae</taxon>
        <taxon>Agaricales</taxon>
        <taxon>Marasmiineae</taxon>
        <taxon>Mycenaceae</taxon>
        <taxon>Mycena</taxon>
    </lineage>
</organism>
<gene>
    <name evidence="1" type="ORF">B0H17DRAFT_1032463</name>
</gene>
<dbReference type="AlphaFoldDB" id="A0AAD7GXI3"/>
<name>A0AAD7GXI3_MYCRO</name>
<proteinExistence type="predicted"/>
<sequence>MDSLSPAVELEIFQLIADARTTNYLTAAAVTVLVLEHISNFQREVTGGRLKY</sequence>